<comment type="caution">
    <text evidence="2">The sequence shown here is derived from an EMBL/GenBank/DDBJ whole genome shotgun (WGS) entry which is preliminary data.</text>
</comment>
<evidence type="ECO:0000313" key="2">
    <source>
        <dbReference type="EMBL" id="KAJ4453959.1"/>
    </source>
</evidence>
<name>A0ABQ8U3R8_9EUKA</name>
<keyword evidence="1" id="KW-0732">Signal</keyword>
<sequence length="126" mass="13860">MIFFLSPFLCLAKPNFSQEDGGSPAADWQARANSECDVIIIDLNPCLTRLVPNQIPFTKQPKQNNLKGKLAATNDVDIFVSNTHLQCAALKGCLDRINLPFYETVAADESSIAKNVCGTVRYNLAR</sequence>
<feature type="chain" id="PRO_5045946826" evidence="1">
    <location>
        <begin position="18"/>
        <end position="126"/>
    </location>
</feature>
<organism evidence="2 3">
    <name type="scientific">Paratrimastix pyriformis</name>
    <dbReference type="NCBI Taxonomy" id="342808"/>
    <lineage>
        <taxon>Eukaryota</taxon>
        <taxon>Metamonada</taxon>
        <taxon>Preaxostyla</taxon>
        <taxon>Paratrimastigidae</taxon>
        <taxon>Paratrimastix</taxon>
    </lineage>
</organism>
<feature type="signal peptide" evidence="1">
    <location>
        <begin position="1"/>
        <end position="17"/>
    </location>
</feature>
<protein>
    <submittedName>
        <fullName evidence="2">Uncharacterized protein</fullName>
    </submittedName>
</protein>
<evidence type="ECO:0000256" key="1">
    <source>
        <dbReference type="SAM" id="SignalP"/>
    </source>
</evidence>
<accession>A0ABQ8U3R8</accession>
<proteinExistence type="predicted"/>
<reference evidence="2" key="1">
    <citation type="journal article" date="2022" name="bioRxiv">
        <title>Genomics of Preaxostyla Flagellates Illuminates Evolutionary Transitions and the Path Towards Mitochondrial Loss.</title>
        <authorList>
            <person name="Novak L.V.F."/>
            <person name="Treitli S.C."/>
            <person name="Pyrih J."/>
            <person name="Halakuc P."/>
            <person name="Pipaliya S.V."/>
            <person name="Vacek V."/>
            <person name="Brzon O."/>
            <person name="Soukal P."/>
            <person name="Eme L."/>
            <person name="Dacks J.B."/>
            <person name="Karnkowska A."/>
            <person name="Elias M."/>
            <person name="Hampl V."/>
        </authorList>
    </citation>
    <scope>NUCLEOTIDE SEQUENCE</scope>
    <source>
        <strain evidence="2">RCP-MX</strain>
    </source>
</reference>
<evidence type="ECO:0000313" key="3">
    <source>
        <dbReference type="Proteomes" id="UP001141327"/>
    </source>
</evidence>
<dbReference type="EMBL" id="JAPMOS010000199">
    <property type="protein sequence ID" value="KAJ4453959.1"/>
    <property type="molecule type" value="Genomic_DNA"/>
</dbReference>
<keyword evidence="3" id="KW-1185">Reference proteome</keyword>
<dbReference type="Proteomes" id="UP001141327">
    <property type="component" value="Unassembled WGS sequence"/>
</dbReference>
<gene>
    <name evidence="2" type="ORF">PAPYR_11463</name>
</gene>